<evidence type="ECO:0000313" key="2">
    <source>
        <dbReference type="Proteomes" id="UP000032668"/>
    </source>
</evidence>
<accession>A0A0D6PJS9</accession>
<name>A0A0D6PJS9_9PROT</name>
<reference evidence="1 2" key="1">
    <citation type="submission" date="2012-11" db="EMBL/GenBank/DDBJ databases">
        <title>Whole genome sequence of Acidocella aminolytica 101 = DSM 11237.</title>
        <authorList>
            <person name="Azuma Y."/>
            <person name="Higashiura N."/>
            <person name="Hirakawa H."/>
            <person name="Matsushita K."/>
        </authorList>
    </citation>
    <scope>NUCLEOTIDE SEQUENCE [LARGE SCALE GENOMIC DNA]</scope>
    <source>
        <strain evidence="2">101 / DSM 11237</strain>
    </source>
</reference>
<organism evidence="1 2">
    <name type="scientific">Acidocella aminolytica 101 = DSM 11237</name>
    <dbReference type="NCBI Taxonomy" id="1120923"/>
    <lineage>
        <taxon>Bacteria</taxon>
        <taxon>Pseudomonadati</taxon>
        <taxon>Pseudomonadota</taxon>
        <taxon>Alphaproteobacteria</taxon>
        <taxon>Acetobacterales</taxon>
        <taxon>Acidocellaceae</taxon>
        <taxon>Acidocella</taxon>
    </lineage>
</organism>
<dbReference type="RefSeq" id="WP_139284954.1">
    <property type="nucleotide sequence ID" value="NZ_BANC01000106.1"/>
</dbReference>
<dbReference type="EMBL" id="BANC01000106">
    <property type="protein sequence ID" value="GAN81651.1"/>
    <property type="molecule type" value="Genomic_DNA"/>
</dbReference>
<sequence length="59" mass="6334">MDEAGNNPVHDAVQAYVFGHLTAENGRLMREKAVFLTPGGNSSGVGRLYAGSLDMFSNY</sequence>
<comment type="caution">
    <text evidence="1">The sequence shown here is derived from an EMBL/GenBank/DDBJ whole genome shotgun (WGS) entry which is preliminary data.</text>
</comment>
<protein>
    <submittedName>
        <fullName evidence="1">Uncharacterized protein</fullName>
    </submittedName>
</protein>
<keyword evidence="2" id="KW-1185">Reference proteome</keyword>
<dbReference type="AlphaFoldDB" id="A0A0D6PJS9"/>
<dbReference type="Proteomes" id="UP000032668">
    <property type="component" value="Unassembled WGS sequence"/>
</dbReference>
<gene>
    <name evidence="1" type="ORF">Aam_108_022</name>
</gene>
<evidence type="ECO:0000313" key="1">
    <source>
        <dbReference type="EMBL" id="GAN81651.1"/>
    </source>
</evidence>
<proteinExistence type="predicted"/>